<evidence type="ECO:0000313" key="2">
    <source>
        <dbReference type="Proteomes" id="UP001608902"/>
    </source>
</evidence>
<dbReference type="AlphaFoldDB" id="A0ABD6EDA1"/>
<dbReference type="SUPFAM" id="SSF54695">
    <property type="entry name" value="POZ domain"/>
    <property type="match status" value="1"/>
</dbReference>
<reference evidence="1 2" key="1">
    <citation type="submission" date="2024-08" db="EMBL/GenBank/DDBJ databases">
        <title>Gnathostoma spinigerum genome.</title>
        <authorList>
            <person name="Gonzalez-Bertolin B."/>
            <person name="Monzon S."/>
            <person name="Zaballos A."/>
            <person name="Jimenez P."/>
            <person name="Dekumyoy P."/>
            <person name="Varona S."/>
            <person name="Cuesta I."/>
            <person name="Sumanam S."/>
            <person name="Adisakwattana P."/>
            <person name="Gasser R.B."/>
            <person name="Hernandez-Gonzalez A."/>
            <person name="Young N.D."/>
            <person name="Perteguer M.J."/>
        </authorList>
    </citation>
    <scope>NUCLEOTIDE SEQUENCE [LARGE SCALE GENOMIC DNA]</scope>
    <source>
        <strain evidence="1">AL3</strain>
        <tissue evidence="1">Liver</tissue>
    </source>
</reference>
<evidence type="ECO:0000313" key="1">
    <source>
        <dbReference type="EMBL" id="MFH4977620.1"/>
    </source>
</evidence>
<dbReference type="Gene3D" id="3.30.710.10">
    <property type="entry name" value="Potassium Channel Kv1.1, Chain A"/>
    <property type="match status" value="1"/>
</dbReference>
<dbReference type="PANTHER" id="PTHR22744:SF14">
    <property type="entry name" value="BTB DOMAIN-CONTAINING PROTEIN-RELATED"/>
    <property type="match status" value="1"/>
</dbReference>
<dbReference type="PANTHER" id="PTHR22744">
    <property type="entry name" value="HELIX LOOP HELIX PROTEIN 21-RELATED"/>
    <property type="match status" value="1"/>
</dbReference>
<comment type="caution">
    <text evidence="1">The sequence shown here is derived from an EMBL/GenBank/DDBJ whole genome shotgun (WGS) entry which is preliminary data.</text>
</comment>
<proteinExistence type="predicted"/>
<evidence type="ECO:0008006" key="3">
    <source>
        <dbReference type="Google" id="ProtNLM"/>
    </source>
</evidence>
<dbReference type="EMBL" id="JBGFUD010002454">
    <property type="protein sequence ID" value="MFH4977620.1"/>
    <property type="molecule type" value="Genomic_DNA"/>
</dbReference>
<protein>
    <recommendedName>
        <fullName evidence="3">BTB/POZ domain-containing protein</fullName>
    </recommendedName>
</protein>
<name>A0ABD6EDA1_9BILA</name>
<dbReference type="InterPro" id="IPR011333">
    <property type="entry name" value="SKP1/BTB/POZ_sf"/>
</dbReference>
<sequence>MNKRWTVERRWKDVDISGGVWEASTSEYGFKCSIKCLSRKGMLESSLMVSQEENCVYSLLVDVLFSINDIQHEVEQSLWDSDAEVFTLVDEFDKKCLASVQFSFRVVEMLSPQNLTISTPYRTLKIKCEDLSFFVDPGYLASLGGMLFDRWKQLASKGETHVEITDMSRDELICLLDAICKYRQIIVHRKNYCDLLAIAAKYAISSVLRAVESFLIDVKWIHPIRKLEYAVVYRLARLGDAVVRSIVTSAQASDVLYDYLNLTGEPLEQMHPDVLTSLNIFPDHVIIY</sequence>
<accession>A0ABD6EDA1</accession>
<dbReference type="Proteomes" id="UP001608902">
    <property type="component" value="Unassembled WGS sequence"/>
</dbReference>
<gene>
    <name evidence="1" type="ORF">AB6A40_004329</name>
</gene>
<keyword evidence="2" id="KW-1185">Reference proteome</keyword>
<organism evidence="1 2">
    <name type="scientific">Gnathostoma spinigerum</name>
    <dbReference type="NCBI Taxonomy" id="75299"/>
    <lineage>
        <taxon>Eukaryota</taxon>
        <taxon>Metazoa</taxon>
        <taxon>Ecdysozoa</taxon>
        <taxon>Nematoda</taxon>
        <taxon>Chromadorea</taxon>
        <taxon>Rhabditida</taxon>
        <taxon>Spirurina</taxon>
        <taxon>Gnathostomatomorpha</taxon>
        <taxon>Gnathostomatoidea</taxon>
        <taxon>Gnathostomatidae</taxon>
        <taxon>Gnathostoma</taxon>
    </lineage>
</organism>